<accession>A0A1E3PE40</accession>
<dbReference type="GO" id="GO:0051539">
    <property type="term" value="F:4 iron, 4 sulfur cluster binding"/>
    <property type="evidence" value="ECO:0007669"/>
    <property type="project" value="UniProtKB-KW"/>
</dbReference>
<dbReference type="GO" id="GO:0000166">
    <property type="term" value="F:nucleotide binding"/>
    <property type="evidence" value="ECO:0007669"/>
    <property type="project" value="InterPro"/>
</dbReference>
<dbReference type="Gene3D" id="3.30.420.10">
    <property type="entry name" value="Ribonuclease H-like superfamily/Ribonuclease H"/>
    <property type="match status" value="1"/>
</dbReference>
<dbReference type="GO" id="GO:0008622">
    <property type="term" value="C:epsilon DNA polymerase complex"/>
    <property type="evidence" value="ECO:0007669"/>
    <property type="project" value="InterPro"/>
</dbReference>
<feature type="region of interest" description="Disordered" evidence="18">
    <location>
        <begin position="1"/>
        <end position="28"/>
    </location>
</feature>
<keyword evidence="14 17" id="KW-0238">DNA-binding</keyword>
<keyword evidence="21" id="KW-1185">Reference proteome</keyword>
<keyword evidence="13 17" id="KW-0411">Iron-sulfur</keyword>
<protein>
    <recommendedName>
        <fullName evidence="17">DNA polymerase epsilon catalytic subunit</fullName>
        <ecNumber evidence="17">2.7.7.7</ecNumber>
    </recommendedName>
</protein>
<dbReference type="GO" id="GO:0003677">
    <property type="term" value="F:DNA binding"/>
    <property type="evidence" value="ECO:0007669"/>
    <property type="project" value="UniProtKB-KW"/>
</dbReference>
<dbReference type="GO" id="GO:0006287">
    <property type="term" value="P:base-excision repair, gap-filling"/>
    <property type="evidence" value="ECO:0007669"/>
    <property type="project" value="TreeGrafter"/>
</dbReference>
<dbReference type="InterPro" id="IPR043502">
    <property type="entry name" value="DNA/RNA_pol_sf"/>
</dbReference>
<dbReference type="EC" id="2.7.7.7" evidence="17"/>
<evidence type="ECO:0000256" key="10">
    <source>
        <dbReference type="ARBA" id="ARBA00022833"/>
    </source>
</evidence>
<dbReference type="GO" id="GO:0008270">
    <property type="term" value="F:zinc ion binding"/>
    <property type="evidence" value="ECO:0007669"/>
    <property type="project" value="UniProtKB-KW"/>
</dbReference>
<keyword evidence="9 17" id="KW-0863">Zinc-finger</keyword>
<dbReference type="InterPro" id="IPR036397">
    <property type="entry name" value="RNaseH_sf"/>
</dbReference>
<evidence type="ECO:0000256" key="8">
    <source>
        <dbReference type="ARBA" id="ARBA00022723"/>
    </source>
</evidence>
<dbReference type="InterPro" id="IPR012337">
    <property type="entry name" value="RNaseH-like_sf"/>
</dbReference>
<dbReference type="GO" id="GO:0008310">
    <property type="term" value="F:single-stranded DNA 3'-5' DNA exonuclease activity"/>
    <property type="evidence" value="ECO:0007669"/>
    <property type="project" value="TreeGrafter"/>
</dbReference>
<dbReference type="GO" id="GO:0006297">
    <property type="term" value="P:nucleotide-excision repair, DNA gap filling"/>
    <property type="evidence" value="ECO:0007669"/>
    <property type="project" value="TreeGrafter"/>
</dbReference>
<dbReference type="GO" id="GO:0003887">
    <property type="term" value="F:DNA-directed DNA polymerase activity"/>
    <property type="evidence" value="ECO:0007669"/>
    <property type="project" value="UniProtKB-KW"/>
</dbReference>
<dbReference type="PANTHER" id="PTHR10670">
    <property type="entry name" value="DNA POLYMERASE EPSILON CATALYTIC SUBUNIT A"/>
    <property type="match status" value="1"/>
</dbReference>
<dbReference type="SUPFAM" id="SSF53098">
    <property type="entry name" value="Ribonuclease H-like"/>
    <property type="match status" value="1"/>
</dbReference>
<dbReference type="PANTHER" id="PTHR10670:SF0">
    <property type="entry name" value="DNA POLYMERASE EPSILON CATALYTIC SUBUNIT A"/>
    <property type="match status" value="1"/>
</dbReference>
<dbReference type="FunFam" id="3.30.420.10:FF:000010">
    <property type="entry name" value="DNA polymerase epsilon catalytic subunit"/>
    <property type="match status" value="1"/>
</dbReference>
<dbReference type="InterPro" id="IPR055191">
    <property type="entry name" value="POL2_thumb"/>
</dbReference>
<dbReference type="InterPro" id="IPR006172">
    <property type="entry name" value="DNA-dir_DNA_pol_B"/>
</dbReference>
<evidence type="ECO:0000256" key="3">
    <source>
        <dbReference type="ARBA" id="ARBA00005755"/>
    </source>
</evidence>
<dbReference type="InterPro" id="IPR054475">
    <property type="entry name" value="Znf-DPOE"/>
</dbReference>
<evidence type="ECO:0000256" key="16">
    <source>
        <dbReference type="ARBA" id="ARBA00049244"/>
    </source>
</evidence>
<keyword evidence="10 17" id="KW-0862">Zinc</keyword>
<evidence type="ECO:0000256" key="13">
    <source>
        <dbReference type="ARBA" id="ARBA00023014"/>
    </source>
</evidence>
<dbReference type="Pfam" id="PF22634">
    <property type="entry name" value="POL2_thumb"/>
    <property type="match status" value="1"/>
</dbReference>
<dbReference type="Gene3D" id="3.90.1600.10">
    <property type="entry name" value="Palm domain of DNA polymerase"/>
    <property type="match status" value="1"/>
</dbReference>
<evidence type="ECO:0000256" key="4">
    <source>
        <dbReference type="ARBA" id="ARBA00022485"/>
    </source>
</evidence>
<evidence type="ECO:0000256" key="1">
    <source>
        <dbReference type="ARBA" id="ARBA00001966"/>
    </source>
</evidence>
<comment type="function">
    <text evidence="17">DNA polymerase II participates in chromosomal DNA replication.</text>
</comment>
<proteinExistence type="inferred from homology"/>
<dbReference type="InterPro" id="IPR042087">
    <property type="entry name" value="DNA_pol_B_thumb"/>
</dbReference>
<dbReference type="OrthoDB" id="10060449at2759"/>
<dbReference type="Gene3D" id="1.10.132.60">
    <property type="entry name" value="DNA polymerase family B, C-terminal domain"/>
    <property type="match status" value="1"/>
</dbReference>
<dbReference type="InterPro" id="IPR029703">
    <property type="entry name" value="POL2"/>
</dbReference>
<evidence type="ECO:0000313" key="20">
    <source>
        <dbReference type="EMBL" id="ODQ63222.1"/>
    </source>
</evidence>
<evidence type="ECO:0000259" key="19">
    <source>
        <dbReference type="SMART" id="SM01159"/>
    </source>
</evidence>
<dbReference type="InterPro" id="IPR013697">
    <property type="entry name" value="DNA_pol_e_suA_C"/>
</dbReference>
<comment type="cofactor">
    <cofactor evidence="1 17">
        <name>[4Fe-4S] cluster</name>
        <dbReference type="ChEBI" id="CHEBI:49883"/>
    </cofactor>
</comment>
<dbReference type="Pfam" id="PF03104">
    <property type="entry name" value="DNA_pol_B_exo1"/>
    <property type="match status" value="1"/>
</dbReference>
<dbReference type="FunFam" id="1.10.132.60:FF:000002">
    <property type="entry name" value="DNA polymerase epsilon catalytic subunit"/>
    <property type="match status" value="1"/>
</dbReference>
<keyword evidence="12 17" id="KW-0408">Iron</keyword>
<dbReference type="Pfam" id="PF08490">
    <property type="entry name" value="DUF1744"/>
    <property type="match status" value="1"/>
</dbReference>
<evidence type="ECO:0000256" key="15">
    <source>
        <dbReference type="ARBA" id="ARBA00023242"/>
    </source>
</evidence>
<evidence type="ECO:0000256" key="12">
    <source>
        <dbReference type="ARBA" id="ARBA00023004"/>
    </source>
</evidence>
<keyword evidence="7 17" id="KW-0235">DNA replication</keyword>
<evidence type="ECO:0000256" key="9">
    <source>
        <dbReference type="ARBA" id="ARBA00022771"/>
    </source>
</evidence>
<gene>
    <name evidence="20" type="ORF">NADFUDRAFT_53495</name>
</gene>
<keyword evidence="4 17" id="KW-0004">4Fe-4S</keyword>
<dbReference type="InterPro" id="IPR006133">
    <property type="entry name" value="DNA-dir_DNA_pol_B_exonuc"/>
</dbReference>
<dbReference type="CDD" id="cd05535">
    <property type="entry name" value="POLBc_epsilon"/>
    <property type="match status" value="1"/>
</dbReference>
<dbReference type="Pfam" id="PF22912">
    <property type="entry name" value="zf-DPOE"/>
    <property type="match status" value="1"/>
</dbReference>
<evidence type="ECO:0000256" key="7">
    <source>
        <dbReference type="ARBA" id="ARBA00022705"/>
    </source>
</evidence>
<dbReference type="FunFam" id="1.10.287.690:FF:000005">
    <property type="entry name" value="DNA polymerase epsilon catalytic subunit"/>
    <property type="match status" value="1"/>
</dbReference>
<keyword evidence="8 17" id="KW-0479">Metal-binding</keyword>
<dbReference type="Gene3D" id="3.30.342.10">
    <property type="entry name" value="DNA Polymerase, chain B, domain 1"/>
    <property type="match status" value="1"/>
</dbReference>
<comment type="similarity">
    <text evidence="3 17">Belongs to the DNA polymerase type-B family.</text>
</comment>
<dbReference type="GO" id="GO:0000278">
    <property type="term" value="P:mitotic cell cycle"/>
    <property type="evidence" value="ECO:0007669"/>
    <property type="project" value="TreeGrafter"/>
</dbReference>
<evidence type="ECO:0000313" key="21">
    <source>
        <dbReference type="Proteomes" id="UP000095009"/>
    </source>
</evidence>
<dbReference type="SMART" id="SM00486">
    <property type="entry name" value="POLBc"/>
    <property type="match status" value="1"/>
</dbReference>
<dbReference type="SUPFAM" id="SSF56672">
    <property type="entry name" value="DNA/RNA polymerases"/>
    <property type="match status" value="1"/>
</dbReference>
<keyword evidence="15 17" id="KW-0539">Nucleus</keyword>
<reference evidence="20 21" key="1">
    <citation type="journal article" date="2016" name="Proc. Natl. Acad. Sci. U.S.A.">
        <title>Comparative genomics of biotechnologically important yeasts.</title>
        <authorList>
            <person name="Riley R."/>
            <person name="Haridas S."/>
            <person name="Wolfe K.H."/>
            <person name="Lopes M.R."/>
            <person name="Hittinger C.T."/>
            <person name="Goeker M."/>
            <person name="Salamov A.A."/>
            <person name="Wisecaver J.H."/>
            <person name="Long T.M."/>
            <person name="Calvey C.H."/>
            <person name="Aerts A.L."/>
            <person name="Barry K.W."/>
            <person name="Choi C."/>
            <person name="Clum A."/>
            <person name="Coughlan A.Y."/>
            <person name="Deshpande S."/>
            <person name="Douglass A.P."/>
            <person name="Hanson S.J."/>
            <person name="Klenk H.-P."/>
            <person name="LaButti K.M."/>
            <person name="Lapidus A."/>
            <person name="Lindquist E.A."/>
            <person name="Lipzen A.M."/>
            <person name="Meier-Kolthoff J.P."/>
            <person name="Ohm R.A."/>
            <person name="Otillar R.P."/>
            <person name="Pangilinan J.L."/>
            <person name="Peng Y."/>
            <person name="Rokas A."/>
            <person name="Rosa C.A."/>
            <person name="Scheuner C."/>
            <person name="Sibirny A.A."/>
            <person name="Slot J.C."/>
            <person name="Stielow J.B."/>
            <person name="Sun H."/>
            <person name="Kurtzman C.P."/>
            <person name="Blackwell M."/>
            <person name="Grigoriev I.V."/>
            <person name="Jeffries T.W."/>
        </authorList>
    </citation>
    <scope>NUCLEOTIDE SEQUENCE [LARGE SCALE GENOMIC DNA]</scope>
    <source>
        <strain evidence="20 21">DSM 6958</strain>
    </source>
</reference>
<evidence type="ECO:0000256" key="5">
    <source>
        <dbReference type="ARBA" id="ARBA00022679"/>
    </source>
</evidence>
<dbReference type="InterPro" id="IPR023211">
    <property type="entry name" value="DNA_pol_palm_dom_sf"/>
</dbReference>
<evidence type="ECO:0000256" key="2">
    <source>
        <dbReference type="ARBA" id="ARBA00004123"/>
    </source>
</evidence>
<evidence type="ECO:0000256" key="18">
    <source>
        <dbReference type="SAM" id="MobiDB-lite"/>
    </source>
</evidence>
<dbReference type="FunFam" id="3.90.1600.10:FF:000006">
    <property type="entry name" value="DNA polymerase epsilon catalytic subunit"/>
    <property type="match status" value="1"/>
</dbReference>
<evidence type="ECO:0000256" key="17">
    <source>
        <dbReference type="RuleBase" id="RU365029"/>
    </source>
</evidence>
<organism evidence="20 21">
    <name type="scientific">Nadsonia fulvescens var. elongata DSM 6958</name>
    <dbReference type="NCBI Taxonomy" id="857566"/>
    <lineage>
        <taxon>Eukaryota</taxon>
        <taxon>Fungi</taxon>
        <taxon>Dikarya</taxon>
        <taxon>Ascomycota</taxon>
        <taxon>Saccharomycotina</taxon>
        <taxon>Dipodascomycetes</taxon>
        <taxon>Dipodascales</taxon>
        <taxon>Dipodascales incertae sedis</taxon>
        <taxon>Nadsonia</taxon>
    </lineage>
</organism>
<dbReference type="Proteomes" id="UP000095009">
    <property type="component" value="Unassembled WGS sequence"/>
</dbReference>
<comment type="catalytic activity">
    <reaction evidence="16 17">
        <text>DNA(n) + a 2'-deoxyribonucleoside 5'-triphosphate = DNA(n+1) + diphosphate</text>
        <dbReference type="Rhea" id="RHEA:22508"/>
        <dbReference type="Rhea" id="RHEA-COMP:17339"/>
        <dbReference type="Rhea" id="RHEA-COMP:17340"/>
        <dbReference type="ChEBI" id="CHEBI:33019"/>
        <dbReference type="ChEBI" id="CHEBI:61560"/>
        <dbReference type="ChEBI" id="CHEBI:173112"/>
        <dbReference type="EC" id="2.7.7.7"/>
    </reaction>
</comment>
<keyword evidence="6 17" id="KW-0548">Nucleotidyltransferase</keyword>
<evidence type="ECO:0000256" key="14">
    <source>
        <dbReference type="ARBA" id="ARBA00023125"/>
    </source>
</evidence>
<name>A0A1E3PE40_9ASCO</name>
<dbReference type="SMART" id="SM01159">
    <property type="entry name" value="DUF1744"/>
    <property type="match status" value="1"/>
</dbReference>
<feature type="domain" description="DNA polymerase epsilon catalytic subunit A C-terminal" evidence="19">
    <location>
        <begin position="1526"/>
        <end position="1911"/>
    </location>
</feature>
<dbReference type="STRING" id="857566.A0A1E3PE40"/>
<comment type="subcellular location">
    <subcellularLocation>
        <location evidence="2 17">Nucleus</location>
    </subcellularLocation>
</comment>
<dbReference type="Pfam" id="PF23250">
    <property type="entry name" value="zf_DPOE_2"/>
    <property type="match status" value="1"/>
</dbReference>
<sequence length="2234" mass="255776">MGEFGSGQSKYKRSGNNTRFVKNRQSGATPAANDLSNLNLKDLSLDATSVSQKFEAVEIVDKLDSQMGFERYEAGPNKVGWLINMHSTIIKSEEAFGGYSGVDYYFLDDEGGSFKSTVKFDPYFLLCCKPGSEADVEEFLRRKFEGILKKIAVYDKEDLQLPNHLLGNLRRVLMLSFNNQDDMFTARKVLMPIIQMNQKSQDTVDIYAQVSESVNDMEIDFNGVSKPKHIKQADAVDLIYDIKEFDVPYHVRVAIDREIRVGKWYSVEAKNGTVKLSELTDRIARADPVVLAFDIETSKLPLKFPDAATDAIMMISYMIDGEGFLITNRSIVSKDIDDFEYTPKPEYPGLFTVFNEPTEQALLQRFFEHIQEIKPHVIVTFNGDFFDWPYVETRASIHEINMYHEIGFMKDNEGEFKSTYCAHMDAFRWVKRDSYLPQGSQGLKAVTTAKLGYNPIELDPEKMTPYAYEYPQILAEYSVSDAVATYYLYMKYVHPFIFSLCNIIPLNPDEVLRKGTGTLCEMLLMVEAYKGDILMPHKHKEPDERFYNGHLLESETYVGGHVESLEAGVFRSDIPETFNIDPTAVEELLRDLDAALVFSIEVEGGKKLADITNYEEVKQGITEALKKLLDQPKRHEIPSIYHVDVASMYPNIMTTNRLQPDSMITEEDCAACDFNRPGKNCDRRLPWAWRGDYFPAKSDEYLMIKRSLYGETFPGRYPRSPVRTFEELSPTEQAAQIKKRITEYSRKVYHRVHLTQTVEREAIICQRENPFYIDTVRDFRDRRYDYKNQAKLWKGKLSEVDKSDISGKEEAKKMIILYDSLQLAHKVILNSFYGYVMRKGSRWYSMEMAGVTCLTGATIIQMARKLVERIGRPLELDTDGIWCILPKTFPEEFIFKLNNGKKLFISYPCVMLNHLVHARFTNHQYQTLDPKTFKYETHSDNSIFFEVDGPYKAMVLPTSKEEDKNLKKRYAVFNDDGSLAELKGFEVKRRGELKLIKIFQTQIFKVFLDGTNLEECYGAVANVANRWLDILESKGKKMEDEDLVDLICENRSMSKSLEEYGSQKSTSITTAKRLAEFLGESMVKDKGLACKYIISAAPASAPVTERAIPVAIFSTDLAVKKQYLRRWLKDNSLEDFDIRNILDWKYYWDRFASVIQKLITIPAALQLVENPVPRIPHPDWLRKRLAKKKDVKKQQDVQSFFKKVDKDMVQAKMAYDIEDIGKAQLAGKHLIGRKAKVTSVKRKAQANFSNGMDDSEEQLLASLPELMPSPDDDYPAWIKYQKIKWKIQYQARERRRHLFGANAENMGNGTVSSLLRNKTQQVFSNSWQVLQVRSTETPGEIKVSVLINDRIQNVKVVVPKKIIVNFKSDNLPDGVIPGCHVEKINSLMPNGHSSAHLFRLTMPELTYLEEMEKPDTILKHSSVAGLFESQISATTRMVLNVGVECKLDDSKPGLLGHGLEHGFNIDTLVSTNSSGSDFLSRGALSYLYLFHIAASDFQVFSLIPTWSEKAYVFVLRPSLRSQSLPNLTKLYAEQFAAKAETLNKTKHIFEYVENVQFEETYFDDINKLYKKLNSACEKLQSEKGTHTILVLQSPTTEKLKKTIRSINEFPILGLRATDLKVPSLGWQAVTARRIISHNFGLGAWIIYLSQLSRYSNVPLCNLNYDNATYLIDISYARKLQSSNIILWWSPNPIPDHGGAEKDNVLLNSEIVDIPIINNPGLYNSVSLEISVNNLAVNTILTSALINEAEGTDLADIQIEGAEGNNMVSFLENSFSGSALNVLRSMLKEWWDQALHEDTNADVMVHNFVRWVSQSDSFLFDSSLYYHVQNLAKKAFLQLIAEFRRFGAKVIYANQNKLIVNTTKFAIGNAFAYSQYILKAIRSRSLFNYLDLTIEKYWDIILFMDDVNFGGQACSEIVEQEQQNLVTTTHWHMKSFLPMILQQELEDWIIEFLEEISNAKSSTDEFASAPRTTQIPKMFRKDTTSMLKDVNAASTKHDEDEEVYFGKGIITNLSAVLKKRVQQLIRRQTDALNNADAQIEFEFPKLPGSYLDLHNPVLQFVKSICAVLALSKDMNFEVRKLRRDLLEMFDVPEFSEEAVFKNPSASLRLTNVICNNCCYRRDIDFCRDSSLITSAAPGTGEGWKCSQCHREYDRIVLEERLIEMVEKLMYIYISQDLKCSRCMRIREDEMSEHCACSGEWVETVSTESSMKSLNVFFSVAKYFDMKLLENMIEAM</sequence>
<dbReference type="EMBL" id="KV454415">
    <property type="protein sequence ID" value="ODQ63222.1"/>
    <property type="molecule type" value="Genomic_DNA"/>
</dbReference>
<evidence type="ECO:0000256" key="11">
    <source>
        <dbReference type="ARBA" id="ARBA00022932"/>
    </source>
</evidence>
<evidence type="ECO:0000256" key="6">
    <source>
        <dbReference type="ARBA" id="ARBA00022695"/>
    </source>
</evidence>
<dbReference type="GO" id="GO:0045004">
    <property type="term" value="P:DNA replication proofreading"/>
    <property type="evidence" value="ECO:0007669"/>
    <property type="project" value="TreeGrafter"/>
</dbReference>
<keyword evidence="5 17" id="KW-0808">Transferase</keyword>
<dbReference type="GO" id="GO:0006272">
    <property type="term" value="P:leading strand elongation"/>
    <property type="evidence" value="ECO:0007669"/>
    <property type="project" value="TreeGrafter"/>
</dbReference>
<keyword evidence="11 17" id="KW-0239">DNA-directed DNA polymerase</keyword>
<dbReference type="CDD" id="cd05779">
    <property type="entry name" value="DNA_polB_epsilon_exo"/>
    <property type="match status" value="1"/>
</dbReference>